<evidence type="ECO:0000313" key="1">
    <source>
        <dbReference type="EMBL" id="EEJ51898.1"/>
    </source>
</evidence>
<name>C2KWD8_9FIRM</name>
<dbReference type="HOGENOM" id="CLU_3219395_0_0_9"/>
<dbReference type="RefSeq" id="WP_007156270.1">
    <property type="nucleotide sequence ID" value="NZ_GG668533.1"/>
</dbReference>
<protein>
    <submittedName>
        <fullName evidence="1">Uncharacterized protein</fullName>
    </submittedName>
</protein>
<dbReference type="EMBL" id="ACKX01000082">
    <property type="protein sequence ID" value="EEJ51898.1"/>
    <property type="molecule type" value="Genomic_DNA"/>
</dbReference>
<evidence type="ECO:0000313" key="2">
    <source>
        <dbReference type="Proteomes" id="UP000004121"/>
    </source>
</evidence>
<dbReference type="InParanoid" id="C2KWD8"/>
<dbReference type="AlphaFoldDB" id="C2KWD8"/>
<keyword evidence="2" id="KW-1185">Reference proteome</keyword>
<sequence length="44" mass="5251">MTKKEYKELLADKYKAWEEEKIVGIPLTKEEVEELKKKGIIKEN</sequence>
<proteinExistence type="predicted"/>
<accession>C2KWD8</accession>
<reference evidence="1 2" key="1">
    <citation type="submission" date="2009-04" db="EMBL/GenBank/DDBJ databases">
        <authorList>
            <person name="Qin X."/>
            <person name="Bachman B."/>
            <person name="Battles P."/>
            <person name="Bell A."/>
            <person name="Bess C."/>
            <person name="Bickham C."/>
            <person name="Chaboub L."/>
            <person name="Chen D."/>
            <person name="Coyle M."/>
            <person name="Deiros D.R."/>
            <person name="Dinh H."/>
            <person name="Forbes L."/>
            <person name="Fowler G."/>
            <person name="Francisco L."/>
            <person name="Fu Q."/>
            <person name="Gubbala S."/>
            <person name="Hale W."/>
            <person name="Han Y."/>
            <person name="Hemphill L."/>
            <person name="Highlander S.K."/>
            <person name="Hirani K."/>
            <person name="Hogues M."/>
            <person name="Jackson L."/>
            <person name="Jakkamsetti A."/>
            <person name="Javaid M."/>
            <person name="Jiang H."/>
            <person name="Korchina V."/>
            <person name="Kovar C."/>
            <person name="Lara F."/>
            <person name="Lee S."/>
            <person name="Mata R."/>
            <person name="Mathew T."/>
            <person name="Moen C."/>
            <person name="Morales K."/>
            <person name="Munidasa M."/>
            <person name="Nazareth L."/>
            <person name="Ngo R."/>
            <person name="Nguyen L."/>
            <person name="Okwuonu G."/>
            <person name="Ongeri F."/>
            <person name="Patil S."/>
            <person name="Petrosino J."/>
            <person name="Pham C."/>
            <person name="Pham P."/>
            <person name="Pu L.-L."/>
            <person name="Puazo M."/>
            <person name="Raj R."/>
            <person name="Reid J."/>
            <person name="Rouhana J."/>
            <person name="Saada N."/>
            <person name="Shang Y."/>
            <person name="Simmons D."/>
            <person name="Thornton R."/>
            <person name="Warren J."/>
            <person name="Weissenberger G."/>
            <person name="Zhang J."/>
            <person name="Zhang L."/>
            <person name="Zhou C."/>
            <person name="Zhu D."/>
            <person name="Muzny D."/>
            <person name="Worley K."/>
            <person name="Gibbs R."/>
        </authorList>
    </citation>
    <scope>NUCLEOTIDE SEQUENCE [LARGE SCALE GENOMIC DNA]</scope>
    <source>
        <strain evidence="1 2">F0268</strain>
    </source>
</reference>
<organism evidence="1 2">
    <name type="scientific">Oribacterium sinus F0268</name>
    <dbReference type="NCBI Taxonomy" id="585501"/>
    <lineage>
        <taxon>Bacteria</taxon>
        <taxon>Bacillati</taxon>
        <taxon>Bacillota</taxon>
        <taxon>Clostridia</taxon>
        <taxon>Lachnospirales</taxon>
        <taxon>Lachnospiraceae</taxon>
        <taxon>Oribacterium</taxon>
    </lineage>
</organism>
<gene>
    <name evidence="1" type="ORF">HMPREF6123_0807</name>
</gene>
<comment type="caution">
    <text evidence="1">The sequence shown here is derived from an EMBL/GenBank/DDBJ whole genome shotgun (WGS) entry which is preliminary data.</text>
</comment>
<dbReference type="Proteomes" id="UP000004121">
    <property type="component" value="Unassembled WGS sequence"/>
</dbReference>